<feature type="coiled-coil region" evidence="7">
    <location>
        <begin position="140"/>
        <end position="171"/>
    </location>
</feature>
<dbReference type="Pfam" id="PF00931">
    <property type="entry name" value="NB-ARC"/>
    <property type="match status" value="1"/>
</dbReference>
<dbReference type="InterPro" id="IPR058922">
    <property type="entry name" value="WHD_DRP"/>
</dbReference>
<evidence type="ECO:0000256" key="5">
    <source>
        <dbReference type="ARBA" id="ARBA00022821"/>
    </source>
</evidence>
<evidence type="ECO:0000256" key="7">
    <source>
        <dbReference type="SAM" id="Coils"/>
    </source>
</evidence>
<evidence type="ECO:0000259" key="9">
    <source>
        <dbReference type="Pfam" id="PF00931"/>
    </source>
</evidence>
<dbReference type="InterPro" id="IPR044974">
    <property type="entry name" value="Disease_R_plants"/>
</dbReference>
<dbReference type="GO" id="GO:0043531">
    <property type="term" value="F:ADP binding"/>
    <property type="evidence" value="ECO:0007669"/>
    <property type="project" value="InterPro"/>
</dbReference>
<dbReference type="InterPro" id="IPR038005">
    <property type="entry name" value="RX-like_CC"/>
</dbReference>
<dbReference type="Pfam" id="PF23598">
    <property type="entry name" value="LRR_14"/>
    <property type="match status" value="1"/>
</dbReference>
<sequence>MVRISNHYQVDPHPHATTAILRESSPAAVMDLVTGAMGNLAPKLYQLLQGEYELQKGVRKKLEFLDQELESIKPALDQVAQVPWDQHHTQVKVWARQMREASYDIEDLLDTFLVRVQGSEAIDQSKLKRALKKMGGLFGKAKARRDISSAIEDIKKQLREVADRRDRCKINEIVAKPADTSAIDPRLEAMYKEVTQLIGIDKSRGELLSMLSSPQGNEVSHEKMKTVSVVGVGGLGKTTLAKAVYDELKSQFDCGAFVPVGRNPDVKKVLRDILIDLDKKEFREPKYDILDVRQLINELKDFLQSKRYFIVIDDVWETRYWKKIELALVENDRGSIVMKTTRKSEVATGVIYQLRPLSDDDSKMLLFTRLFDSGGERPANLPAEACEKIMKKCGGVPLAIITMASMLVGKKTEDWLAVCNSPGFYRGNDGQQAHDTEWILSLSYYDLPMHLKTCLLYLSVYPEDYFILKDRLIWKWIAEGFVEIKTGTSLFQLGEEYFNQLVNRSMIQAVWDVDEGGDIYACQVHDMVLDLIRGLSYEENFVTISNDDKVTSPSGNKVRRLAHQNRVMKQLTQQEDDTGMARVRSLVACRCDIGSWVLHPSFKLLRVLALERCNCEKGWQGLKHLGDLLHLRYLGLQGASGIYELPEEIGKLKFLQILDLVNSGIQVLPFGVCQLTQLVCLRGDSHTLAPDGLLKKVTSLEELRISIDNLNDESKRQFVKALGNLSELRVLRIYGFSEGTVQSDLHKLQQISQSYEAPLAEWDRVVLSQHLHSLILPSVVLRRLPSCINPARLPSLCYLDLFVEDIDEAGLRAVGGLPQLRRLNLHRPRPSMASSTETVVIAGDGFFQKLRHCIFSGWMVQFVVNEDSACVSFSLWNGKQQGALAAFGSSTEDESSSRSVPPTVMPNLQELAFRVPVRALYKDGNDSCRSLGLHCLPSLRRVTVYVDCEGASPDDVEKAEAELRHAAQLHPNSLMLDLDRWNEDQMMRHSTDQIGDQSKDGDDLCEEEEEEEGEVSSAGDEVIATELGADPTSA</sequence>
<feature type="domain" description="Disease resistance protein winged helix" evidence="11">
    <location>
        <begin position="460"/>
        <end position="532"/>
    </location>
</feature>
<feature type="domain" description="Disease resistance R13L4/SHOC-2-like LRR" evidence="12">
    <location>
        <begin position="583"/>
        <end position="973"/>
    </location>
</feature>
<dbReference type="GO" id="GO:0042742">
    <property type="term" value="P:defense response to bacterium"/>
    <property type="evidence" value="ECO:0007669"/>
    <property type="project" value="UniProtKB-ARBA"/>
</dbReference>
<dbReference type="Pfam" id="PF23559">
    <property type="entry name" value="WHD_DRP"/>
    <property type="match status" value="1"/>
</dbReference>
<evidence type="ECO:0000313" key="14">
    <source>
        <dbReference type="Proteomes" id="UP000823388"/>
    </source>
</evidence>
<keyword evidence="5" id="KW-0611">Plant defense</keyword>
<dbReference type="FunFam" id="1.10.10.10:FF:000322">
    <property type="entry name" value="Probable disease resistance protein At1g63360"/>
    <property type="match status" value="1"/>
</dbReference>
<dbReference type="Pfam" id="PF18052">
    <property type="entry name" value="Rx_N"/>
    <property type="match status" value="1"/>
</dbReference>
<keyword evidence="4" id="KW-0547">Nucleotide-binding</keyword>
<dbReference type="InterPro" id="IPR002182">
    <property type="entry name" value="NB-ARC"/>
</dbReference>
<keyword evidence="14" id="KW-1185">Reference proteome</keyword>
<evidence type="ECO:0000256" key="1">
    <source>
        <dbReference type="ARBA" id="ARBA00008894"/>
    </source>
</evidence>
<keyword evidence="3" id="KW-0677">Repeat</keyword>
<dbReference type="Proteomes" id="UP000823388">
    <property type="component" value="Chromosome 2N"/>
</dbReference>
<dbReference type="SUPFAM" id="SSF52047">
    <property type="entry name" value="RNI-like"/>
    <property type="match status" value="1"/>
</dbReference>
<evidence type="ECO:0000256" key="6">
    <source>
        <dbReference type="ARBA" id="ARBA00023054"/>
    </source>
</evidence>
<dbReference type="InterPro" id="IPR036388">
    <property type="entry name" value="WH-like_DNA-bd_sf"/>
</dbReference>
<protein>
    <submittedName>
        <fullName evidence="13">Uncharacterized protein</fullName>
    </submittedName>
</protein>
<feature type="compositionally biased region" description="Acidic residues" evidence="8">
    <location>
        <begin position="1003"/>
        <end position="1014"/>
    </location>
</feature>
<dbReference type="GO" id="GO:0009626">
    <property type="term" value="P:plant-type hypersensitive response"/>
    <property type="evidence" value="ECO:0007669"/>
    <property type="project" value="UniProtKB-ARBA"/>
</dbReference>
<dbReference type="PRINTS" id="PR00364">
    <property type="entry name" value="DISEASERSIST"/>
</dbReference>
<dbReference type="Gene3D" id="3.40.50.300">
    <property type="entry name" value="P-loop containing nucleotide triphosphate hydrolases"/>
    <property type="match status" value="1"/>
</dbReference>
<gene>
    <name evidence="13" type="ORF">PVAP13_2NG142845</name>
</gene>
<dbReference type="InterPro" id="IPR032675">
    <property type="entry name" value="LRR_dom_sf"/>
</dbReference>
<evidence type="ECO:0000256" key="8">
    <source>
        <dbReference type="SAM" id="MobiDB-lite"/>
    </source>
</evidence>
<comment type="caution">
    <text evidence="13">The sequence shown here is derived from an EMBL/GenBank/DDBJ whole genome shotgun (WGS) entry which is preliminary data.</text>
</comment>
<dbReference type="InterPro" id="IPR041118">
    <property type="entry name" value="Rx_N"/>
</dbReference>
<dbReference type="Gene3D" id="1.20.5.4130">
    <property type="match status" value="1"/>
</dbReference>
<dbReference type="SUPFAM" id="SSF52540">
    <property type="entry name" value="P-loop containing nucleoside triphosphate hydrolases"/>
    <property type="match status" value="1"/>
</dbReference>
<dbReference type="InterPro" id="IPR027417">
    <property type="entry name" value="P-loop_NTPase"/>
</dbReference>
<dbReference type="Gene3D" id="1.10.10.10">
    <property type="entry name" value="Winged helix-like DNA-binding domain superfamily/Winged helix DNA-binding domain"/>
    <property type="match status" value="1"/>
</dbReference>
<dbReference type="EMBL" id="CM029040">
    <property type="protein sequence ID" value="KAG2631520.1"/>
    <property type="molecule type" value="Genomic_DNA"/>
</dbReference>
<organism evidence="13 14">
    <name type="scientific">Panicum virgatum</name>
    <name type="common">Blackwell switchgrass</name>
    <dbReference type="NCBI Taxonomy" id="38727"/>
    <lineage>
        <taxon>Eukaryota</taxon>
        <taxon>Viridiplantae</taxon>
        <taxon>Streptophyta</taxon>
        <taxon>Embryophyta</taxon>
        <taxon>Tracheophyta</taxon>
        <taxon>Spermatophyta</taxon>
        <taxon>Magnoliopsida</taxon>
        <taxon>Liliopsida</taxon>
        <taxon>Poales</taxon>
        <taxon>Poaceae</taxon>
        <taxon>PACMAD clade</taxon>
        <taxon>Panicoideae</taxon>
        <taxon>Panicodae</taxon>
        <taxon>Paniceae</taxon>
        <taxon>Panicinae</taxon>
        <taxon>Panicum</taxon>
        <taxon>Panicum sect. Hiantes</taxon>
    </lineage>
</organism>
<feature type="domain" description="Disease resistance N-terminal" evidence="10">
    <location>
        <begin position="36"/>
        <end position="120"/>
    </location>
</feature>
<dbReference type="Gene3D" id="1.10.8.430">
    <property type="entry name" value="Helical domain of apoptotic protease-activating factors"/>
    <property type="match status" value="1"/>
</dbReference>
<evidence type="ECO:0000259" key="10">
    <source>
        <dbReference type="Pfam" id="PF18052"/>
    </source>
</evidence>
<dbReference type="FunFam" id="3.40.50.300:FF:001091">
    <property type="entry name" value="Probable disease resistance protein At1g61300"/>
    <property type="match status" value="1"/>
</dbReference>
<dbReference type="PANTHER" id="PTHR23155:SF1116">
    <property type="entry name" value="OS12G0273300 PROTEIN"/>
    <property type="match status" value="1"/>
</dbReference>
<feature type="compositionally biased region" description="Basic and acidic residues" evidence="8">
    <location>
        <begin position="989"/>
        <end position="1002"/>
    </location>
</feature>
<proteinExistence type="inferred from homology"/>
<keyword evidence="6 7" id="KW-0175">Coiled coil</keyword>
<evidence type="ECO:0000256" key="4">
    <source>
        <dbReference type="ARBA" id="ARBA00022741"/>
    </source>
</evidence>
<dbReference type="GO" id="GO:0002758">
    <property type="term" value="P:innate immune response-activating signaling pathway"/>
    <property type="evidence" value="ECO:0007669"/>
    <property type="project" value="UniProtKB-ARBA"/>
</dbReference>
<dbReference type="Gene3D" id="3.80.10.10">
    <property type="entry name" value="Ribonuclease Inhibitor"/>
    <property type="match status" value="1"/>
</dbReference>
<dbReference type="InterPro" id="IPR055414">
    <property type="entry name" value="LRR_R13L4/SHOC2-like"/>
</dbReference>
<name>A0A8T0V8H0_PANVG</name>
<dbReference type="CDD" id="cd14798">
    <property type="entry name" value="RX-CC_like"/>
    <property type="match status" value="1"/>
</dbReference>
<dbReference type="PANTHER" id="PTHR23155">
    <property type="entry name" value="DISEASE RESISTANCE PROTEIN RP"/>
    <property type="match status" value="1"/>
</dbReference>
<keyword evidence="2" id="KW-0433">Leucine-rich repeat</keyword>
<reference evidence="13" key="1">
    <citation type="submission" date="2020-05" db="EMBL/GenBank/DDBJ databases">
        <title>WGS assembly of Panicum virgatum.</title>
        <authorList>
            <person name="Lovell J.T."/>
            <person name="Jenkins J."/>
            <person name="Shu S."/>
            <person name="Juenger T.E."/>
            <person name="Schmutz J."/>
        </authorList>
    </citation>
    <scope>NUCLEOTIDE SEQUENCE</scope>
    <source>
        <strain evidence="13">AP13</strain>
    </source>
</reference>
<evidence type="ECO:0000313" key="13">
    <source>
        <dbReference type="EMBL" id="KAG2631520.1"/>
    </source>
</evidence>
<evidence type="ECO:0000256" key="3">
    <source>
        <dbReference type="ARBA" id="ARBA00022737"/>
    </source>
</evidence>
<feature type="domain" description="NB-ARC" evidence="9">
    <location>
        <begin position="221"/>
        <end position="361"/>
    </location>
</feature>
<comment type="similarity">
    <text evidence="1">Belongs to the disease resistance NB-LRR family.</text>
</comment>
<accession>A0A8T0V8H0</accession>
<dbReference type="InterPro" id="IPR042197">
    <property type="entry name" value="Apaf_helical"/>
</dbReference>
<evidence type="ECO:0000256" key="2">
    <source>
        <dbReference type="ARBA" id="ARBA00022614"/>
    </source>
</evidence>
<feature type="region of interest" description="Disordered" evidence="8">
    <location>
        <begin position="989"/>
        <end position="1034"/>
    </location>
</feature>
<evidence type="ECO:0000259" key="11">
    <source>
        <dbReference type="Pfam" id="PF23559"/>
    </source>
</evidence>
<dbReference type="AlphaFoldDB" id="A0A8T0V8H0"/>
<evidence type="ECO:0000259" key="12">
    <source>
        <dbReference type="Pfam" id="PF23598"/>
    </source>
</evidence>